<sequence length="216" mass="23738">MNLENTLVIIPALNEAATIEAVVTNLRNQGLTHIQVVDNGSQDGTAEIAIQAGAEVVQEPFQGYGQACWRGLQTMPEKIEWILFCDADGSDDLSQLPDFFAQRETHDLILGNRRGTSTGRQQLSPVQNFGNGLSGTLMAWGWGYRFEDLGPLRLIRKTALDQIGMCDRNFGWTVEMQVRAIECGLRIWELPVNYLPRQGGQSKISGTVSGSIKAGT</sequence>
<dbReference type="PANTHER" id="PTHR48090:SF7">
    <property type="entry name" value="RFBJ PROTEIN"/>
    <property type="match status" value="1"/>
</dbReference>
<proteinExistence type="predicted"/>
<dbReference type="Pfam" id="PF00535">
    <property type="entry name" value="Glycos_transf_2"/>
    <property type="match status" value="1"/>
</dbReference>
<dbReference type="CDD" id="cd04179">
    <property type="entry name" value="DPM_DPG-synthase_like"/>
    <property type="match status" value="1"/>
</dbReference>
<dbReference type="InterPro" id="IPR001173">
    <property type="entry name" value="Glyco_trans_2-like"/>
</dbReference>
<dbReference type="EMBL" id="JADEXP010000638">
    <property type="protein sequence ID" value="MBE9071008.1"/>
    <property type="molecule type" value="Genomic_DNA"/>
</dbReference>
<dbReference type="InterPro" id="IPR050256">
    <property type="entry name" value="Glycosyltransferase_2"/>
</dbReference>
<dbReference type="AlphaFoldDB" id="A0A929A0Y8"/>
<protein>
    <submittedName>
        <fullName evidence="2">Glycosyltransferase family 2 protein</fullName>
    </submittedName>
</protein>
<dbReference type="Proteomes" id="UP000615026">
    <property type="component" value="Unassembled WGS sequence"/>
</dbReference>
<dbReference type="PANTHER" id="PTHR48090">
    <property type="entry name" value="UNDECAPRENYL-PHOSPHATE 4-DEOXY-4-FORMAMIDO-L-ARABINOSE TRANSFERASE-RELATED"/>
    <property type="match status" value="1"/>
</dbReference>
<organism evidence="2 3">
    <name type="scientific">Leptolyngbya cf. ectocarpi LEGE 11479</name>
    <dbReference type="NCBI Taxonomy" id="1828722"/>
    <lineage>
        <taxon>Bacteria</taxon>
        <taxon>Bacillati</taxon>
        <taxon>Cyanobacteriota</taxon>
        <taxon>Cyanophyceae</taxon>
        <taxon>Leptolyngbyales</taxon>
        <taxon>Leptolyngbyaceae</taxon>
        <taxon>Leptolyngbya group</taxon>
        <taxon>Leptolyngbya</taxon>
    </lineage>
</organism>
<dbReference type="Gene3D" id="3.90.550.10">
    <property type="entry name" value="Spore Coat Polysaccharide Biosynthesis Protein SpsA, Chain A"/>
    <property type="match status" value="1"/>
</dbReference>
<feature type="non-terminal residue" evidence="2">
    <location>
        <position position="216"/>
    </location>
</feature>
<keyword evidence="3" id="KW-1185">Reference proteome</keyword>
<feature type="domain" description="Glycosyltransferase 2-like" evidence="1">
    <location>
        <begin position="8"/>
        <end position="163"/>
    </location>
</feature>
<dbReference type="SUPFAM" id="SSF53448">
    <property type="entry name" value="Nucleotide-diphospho-sugar transferases"/>
    <property type="match status" value="1"/>
</dbReference>
<evidence type="ECO:0000313" key="3">
    <source>
        <dbReference type="Proteomes" id="UP000615026"/>
    </source>
</evidence>
<name>A0A929A0Y8_LEPEC</name>
<accession>A0A929A0Y8</accession>
<gene>
    <name evidence="2" type="ORF">IQ260_30690</name>
</gene>
<reference evidence="2" key="1">
    <citation type="submission" date="2020-10" db="EMBL/GenBank/DDBJ databases">
        <authorList>
            <person name="Castelo-Branco R."/>
            <person name="Eusebio N."/>
            <person name="Adriana R."/>
            <person name="Vieira A."/>
            <person name="Brugerolle De Fraissinette N."/>
            <person name="Rezende De Castro R."/>
            <person name="Schneider M.P."/>
            <person name="Vasconcelos V."/>
            <person name="Leao P.N."/>
        </authorList>
    </citation>
    <scope>NUCLEOTIDE SEQUENCE</scope>
    <source>
        <strain evidence="2">LEGE 11479</strain>
    </source>
</reference>
<dbReference type="InterPro" id="IPR029044">
    <property type="entry name" value="Nucleotide-diphossugar_trans"/>
</dbReference>
<dbReference type="RefSeq" id="WP_193996815.1">
    <property type="nucleotide sequence ID" value="NZ_JADEXP010000638.1"/>
</dbReference>
<evidence type="ECO:0000313" key="2">
    <source>
        <dbReference type="EMBL" id="MBE9071008.1"/>
    </source>
</evidence>
<evidence type="ECO:0000259" key="1">
    <source>
        <dbReference type="Pfam" id="PF00535"/>
    </source>
</evidence>
<comment type="caution">
    <text evidence="2">The sequence shown here is derived from an EMBL/GenBank/DDBJ whole genome shotgun (WGS) entry which is preliminary data.</text>
</comment>